<name>A0ABU4LKT1_9ACTN</name>
<dbReference type="SMART" id="SM00827">
    <property type="entry name" value="PKS_AT"/>
    <property type="match status" value="1"/>
</dbReference>
<dbReference type="PANTHER" id="PTHR42681:SF1">
    <property type="entry name" value="MALONYL-COA-ACYL CARRIER PROTEIN TRANSACYLASE, MITOCHONDRIAL"/>
    <property type="match status" value="1"/>
</dbReference>
<organism evidence="6 7">
    <name type="scientific">Streptomyces griseiscabiei</name>
    <dbReference type="NCBI Taxonomy" id="2993540"/>
    <lineage>
        <taxon>Bacteria</taxon>
        <taxon>Bacillati</taxon>
        <taxon>Actinomycetota</taxon>
        <taxon>Actinomycetes</taxon>
        <taxon>Kitasatosporales</taxon>
        <taxon>Streptomycetaceae</taxon>
        <taxon>Streptomyces</taxon>
    </lineage>
</organism>
<dbReference type="EC" id="2.3.1.39" evidence="4"/>
<dbReference type="Gene3D" id="3.30.70.250">
    <property type="entry name" value="Malonyl-CoA ACP transacylase, ACP-binding"/>
    <property type="match status" value="1"/>
</dbReference>
<evidence type="ECO:0000256" key="3">
    <source>
        <dbReference type="ARBA" id="ARBA00048462"/>
    </source>
</evidence>
<gene>
    <name evidence="6" type="ORF">PV517_47550</name>
</gene>
<evidence type="ECO:0000256" key="4">
    <source>
        <dbReference type="PIRNR" id="PIRNR000446"/>
    </source>
</evidence>
<protein>
    <recommendedName>
        <fullName evidence="4">Malonyl CoA-acyl carrier protein transacylase</fullName>
        <ecNumber evidence="4">2.3.1.39</ecNumber>
    </recommendedName>
</protein>
<evidence type="ECO:0000259" key="5">
    <source>
        <dbReference type="SMART" id="SM00827"/>
    </source>
</evidence>
<evidence type="ECO:0000256" key="1">
    <source>
        <dbReference type="ARBA" id="ARBA00022679"/>
    </source>
</evidence>
<evidence type="ECO:0000313" key="6">
    <source>
        <dbReference type="EMBL" id="MDX2916307.1"/>
    </source>
</evidence>
<keyword evidence="1 4" id="KW-0808">Transferase</keyword>
<dbReference type="SUPFAM" id="SSF55048">
    <property type="entry name" value="Probable ACP-binding domain of malonyl-CoA ACP transacylase"/>
    <property type="match status" value="1"/>
</dbReference>
<dbReference type="InterPro" id="IPR050858">
    <property type="entry name" value="Mal-CoA-ACP_Trans/PKS_FabD"/>
</dbReference>
<dbReference type="Gene3D" id="3.40.366.10">
    <property type="entry name" value="Malonyl-Coenzyme A Acyl Carrier Protein, domain 2"/>
    <property type="match status" value="1"/>
</dbReference>
<keyword evidence="2 4" id="KW-0012">Acyltransferase</keyword>
<dbReference type="EMBL" id="JARAVY010000046">
    <property type="protein sequence ID" value="MDX2916307.1"/>
    <property type="molecule type" value="Genomic_DNA"/>
</dbReference>
<dbReference type="RefSeq" id="WP_086755331.1">
    <property type="nucleotide sequence ID" value="NZ_JAGJBZ010000001.1"/>
</dbReference>
<feature type="domain" description="Malonyl-CoA:ACP transacylase (MAT)" evidence="5">
    <location>
        <begin position="6"/>
        <end position="310"/>
    </location>
</feature>
<evidence type="ECO:0000256" key="2">
    <source>
        <dbReference type="ARBA" id="ARBA00023315"/>
    </source>
</evidence>
<sequence>MSLAFLYPGQGSQRPGMLHALPTSPEVAETLGEAATALHRIGARDPDTLDTPEALRVTTYTQLALLIAGVAAARVLTEEHGLRPDLVAGHSVGAFAAAVTAGVLTFEEAIGAVHLRGELMRRVCADGQWGMAAVLGLGARDARTLTERVSTADDPLWVANVNAADQIVLSGTATALGRAESAAPGLGARRWKRLEVTVASHCPLQEPVAERLAGHLTGVPRRPQRVPYLTNVRGRRVREDAAAVLDDLARSVARPVRWYDATRVLAELGVTRAVQMPPGRVLARLMQAAAPGTRPIALDDAGIEQVLRTCSR</sequence>
<dbReference type="InterPro" id="IPR016035">
    <property type="entry name" value="Acyl_Trfase/lysoPLipase"/>
</dbReference>
<reference evidence="6 7" key="1">
    <citation type="journal article" date="2023" name="Microb. Genom.">
        <title>Mesoterricola silvestris gen. nov., sp. nov., Mesoterricola sediminis sp. nov., Geothrix oryzae sp. nov., Geothrix edaphica sp. nov., Geothrix rubra sp. nov., and Geothrix limicola sp. nov., six novel members of Acidobacteriota isolated from soils.</title>
        <authorList>
            <person name="Weisberg A.J."/>
            <person name="Pearce E."/>
            <person name="Kramer C.G."/>
            <person name="Chang J.H."/>
            <person name="Clarke C.R."/>
        </authorList>
    </citation>
    <scope>NUCLEOTIDE SEQUENCE [LARGE SCALE GENOMIC DNA]</scope>
    <source>
        <strain evidence="6 7">NRRL_B-2795</strain>
    </source>
</reference>
<proteinExistence type="inferred from homology"/>
<dbReference type="PIRSF" id="PIRSF000446">
    <property type="entry name" value="Mct"/>
    <property type="match status" value="1"/>
</dbReference>
<keyword evidence="7" id="KW-1185">Reference proteome</keyword>
<dbReference type="InterPro" id="IPR001227">
    <property type="entry name" value="Ac_transferase_dom_sf"/>
</dbReference>
<evidence type="ECO:0000313" key="7">
    <source>
        <dbReference type="Proteomes" id="UP001271723"/>
    </source>
</evidence>
<dbReference type="SUPFAM" id="SSF52151">
    <property type="entry name" value="FabD/lysophospholipase-like"/>
    <property type="match status" value="1"/>
</dbReference>
<accession>A0ABU4LKT1</accession>
<comment type="similarity">
    <text evidence="4">Belongs to the fabD family.</text>
</comment>
<dbReference type="InterPro" id="IPR024925">
    <property type="entry name" value="Malonyl_CoA-ACP_transAc"/>
</dbReference>
<dbReference type="InterPro" id="IPR016036">
    <property type="entry name" value="Malonyl_transacylase_ACP-bd"/>
</dbReference>
<dbReference type="PANTHER" id="PTHR42681">
    <property type="entry name" value="MALONYL-COA-ACYL CARRIER PROTEIN TRANSACYLASE, MITOCHONDRIAL"/>
    <property type="match status" value="1"/>
</dbReference>
<comment type="caution">
    <text evidence="6">The sequence shown here is derived from an EMBL/GenBank/DDBJ whole genome shotgun (WGS) entry which is preliminary data.</text>
</comment>
<dbReference type="Pfam" id="PF00698">
    <property type="entry name" value="Acyl_transf_1"/>
    <property type="match status" value="1"/>
</dbReference>
<dbReference type="Proteomes" id="UP001271723">
    <property type="component" value="Unassembled WGS sequence"/>
</dbReference>
<comment type="catalytic activity">
    <reaction evidence="3 4">
        <text>holo-[ACP] + malonyl-CoA = malonyl-[ACP] + CoA</text>
        <dbReference type="Rhea" id="RHEA:41792"/>
        <dbReference type="Rhea" id="RHEA-COMP:9623"/>
        <dbReference type="Rhea" id="RHEA-COMP:9685"/>
        <dbReference type="ChEBI" id="CHEBI:57287"/>
        <dbReference type="ChEBI" id="CHEBI:57384"/>
        <dbReference type="ChEBI" id="CHEBI:64479"/>
        <dbReference type="ChEBI" id="CHEBI:78449"/>
        <dbReference type="EC" id="2.3.1.39"/>
    </reaction>
</comment>
<dbReference type="InterPro" id="IPR014043">
    <property type="entry name" value="Acyl_transferase_dom"/>
</dbReference>